<dbReference type="PANTHER" id="PTHR19303">
    <property type="entry name" value="TRANSPOSON"/>
    <property type="match status" value="1"/>
</dbReference>
<dbReference type="Pfam" id="PF03184">
    <property type="entry name" value="DDE_1"/>
    <property type="match status" value="1"/>
</dbReference>
<sequence>MHYGLDVRETKQLAYQYAIKNDIKIPENWKKSETAETEWFYLFLNRIKLSIRMPEANFCSHMLKGAPTGTKGDANPSGWINTEIFLKWFDHFVEYGHPSKDHLLLLIMDNHKTHISIELMDKAKESNVVLLTLPPHCNHKLQPLDRSVFGPLKKFYNSACDSWLKAHPNTPMTIYDISENLGIAYTRAFTSQSIQNSFKAAGIFPYNPYVFSDVDFLCFYVSDRPIPANDDSDKQTIPTSLCIVFEVINEKKQQISTSAYDWTAEDIRPFPKAGERVAKRKCSRSLVLTDTPTKNEQVESLSECKRKKEDKDKKKKKSYPLRHQRNFDSI</sequence>
<gene>
    <name evidence="4" type="primary">LOC136080031</name>
</gene>
<dbReference type="InterPro" id="IPR050863">
    <property type="entry name" value="CenT-Element_Derived"/>
</dbReference>
<organism evidence="3 4">
    <name type="scientific">Hydra vulgaris</name>
    <name type="common">Hydra</name>
    <name type="synonym">Hydra attenuata</name>
    <dbReference type="NCBI Taxonomy" id="6087"/>
    <lineage>
        <taxon>Eukaryota</taxon>
        <taxon>Metazoa</taxon>
        <taxon>Cnidaria</taxon>
        <taxon>Hydrozoa</taxon>
        <taxon>Hydroidolina</taxon>
        <taxon>Anthoathecata</taxon>
        <taxon>Aplanulata</taxon>
        <taxon>Hydridae</taxon>
        <taxon>Hydra</taxon>
    </lineage>
</organism>
<dbReference type="PANTHER" id="PTHR19303:SF71">
    <property type="entry name" value="ZINC FINGER PHD-TYPE DOMAIN-CONTAINING PROTEIN"/>
    <property type="match status" value="1"/>
</dbReference>
<feature type="compositionally biased region" description="Basic and acidic residues" evidence="1">
    <location>
        <begin position="302"/>
        <end position="312"/>
    </location>
</feature>
<proteinExistence type="predicted"/>
<accession>A0ABM4BU78</accession>
<evidence type="ECO:0000259" key="2">
    <source>
        <dbReference type="Pfam" id="PF03184"/>
    </source>
</evidence>
<feature type="region of interest" description="Disordered" evidence="1">
    <location>
        <begin position="292"/>
        <end position="330"/>
    </location>
</feature>
<keyword evidence="3" id="KW-1185">Reference proteome</keyword>
<dbReference type="Proteomes" id="UP001652625">
    <property type="component" value="Chromosome 05"/>
</dbReference>
<dbReference type="GeneID" id="136080031"/>
<evidence type="ECO:0000313" key="4">
    <source>
        <dbReference type="RefSeq" id="XP_065652731.1"/>
    </source>
</evidence>
<dbReference type="RefSeq" id="XP_065652731.1">
    <property type="nucleotide sequence ID" value="XM_065796659.1"/>
</dbReference>
<evidence type="ECO:0000256" key="1">
    <source>
        <dbReference type="SAM" id="MobiDB-lite"/>
    </source>
</evidence>
<protein>
    <submittedName>
        <fullName evidence="4">Uncharacterized protein LOC136080031</fullName>
    </submittedName>
</protein>
<feature type="compositionally biased region" description="Basic residues" evidence="1">
    <location>
        <begin position="313"/>
        <end position="324"/>
    </location>
</feature>
<reference evidence="4" key="1">
    <citation type="submission" date="2025-08" db="UniProtKB">
        <authorList>
            <consortium name="RefSeq"/>
        </authorList>
    </citation>
    <scope>IDENTIFICATION</scope>
</reference>
<feature type="domain" description="DDE-1" evidence="2">
    <location>
        <begin position="73"/>
        <end position="198"/>
    </location>
</feature>
<evidence type="ECO:0000313" key="3">
    <source>
        <dbReference type="Proteomes" id="UP001652625"/>
    </source>
</evidence>
<name>A0ABM4BU78_HYDVU</name>
<dbReference type="InterPro" id="IPR004875">
    <property type="entry name" value="DDE_SF_endonuclease_dom"/>
</dbReference>